<dbReference type="OrthoDB" id="9809485at2"/>
<protein>
    <submittedName>
        <fullName evidence="2">Protein containg RNHCP domain</fullName>
    </submittedName>
</protein>
<dbReference type="STRING" id="360412.LARV_00039"/>
<sequence length="163" mass="18385">MTTSTFAQRTYTRSKGLQDTFGDFTCLHCRRLVQAHELFSGVRNRNHCPHCLSSRHLDLYEAGDRLAACKGRMRAVALTLKHNGNKYAADSGELMLVHVCTECGKVSINRIAADDDNDLILQIFHESQNLDRSMRDTLAQNGILALNSGHEELVVRRLWGRES</sequence>
<proteinExistence type="predicted"/>
<evidence type="ECO:0000259" key="1">
    <source>
        <dbReference type="Pfam" id="PF12647"/>
    </source>
</evidence>
<dbReference type="EMBL" id="DF967972">
    <property type="protein sequence ID" value="GAP12307.1"/>
    <property type="molecule type" value="Genomic_DNA"/>
</dbReference>
<feature type="domain" description="RNHCP" evidence="1">
    <location>
        <begin position="23"/>
        <end position="120"/>
    </location>
</feature>
<keyword evidence="3" id="KW-1185">Reference proteome</keyword>
<reference evidence="2" key="1">
    <citation type="submission" date="2015-07" db="EMBL/GenBank/DDBJ databases">
        <title>Draft Genome Sequences of Anaerolinea thermolimosa IMO-1, Bellilinea caldifistulae GOMI-1, Leptolinea tardivitalis YMTK-2, Levilinea saccharolytica KIBI-1,Longilinea arvoryzae KOME-1, Previously Described as Members of the Anaerolineaceae (Chloroflexi).</title>
        <authorList>
            <person name="Sekiguchi Y."/>
            <person name="Ohashi A."/>
            <person name="Matsuura N."/>
            <person name="Tourlousse M.D."/>
        </authorList>
    </citation>
    <scope>NUCLEOTIDE SEQUENCE [LARGE SCALE GENOMIC DNA]</scope>
    <source>
        <strain evidence="2">KOME-1</strain>
    </source>
</reference>
<dbReference type="Pfam" id="PF12647">
    <property type="entry name" value="RNHCP"/>
    <property type="match status" value="1"/>
</dbReference>
<evidence type="ECO:0000313" key="2">
    <source>
        <dbReference type="EMBL" id="GAP12307.1"/>
    </source>
</evidence>
<organism evidence="2">
    <name type="scientific">Longilinea arvoryzae</name>
    <dbReference type="NCBI Taxonomy" id="360412"/>
    <lineage>
        <taxon>Bacteria</taxon>
        <taxon>Bacillati</taxon>
        <taxon>Chloroflexota</taxon>
        <taxon>Anaerolineae</taxon>
        <taxon>Anaerolineales</taxon>
        <taxon>Anaerolineaceae</taxon>
        <taxon>Longilinea</taxon>
    </lineage>
</organism>
<dbReference type="InterPro" id="IPR024439">
    <property type="entry name" value="RNHCP"/>
</dbReference>
<dbReference type="Proteomes" id="UP000055060">
    <property type="component" value="Unassembled WGS sequence"/>
</dbReference>
<accession>A0A0S7BD04</accession>
<gene>
    <name evidence="2" type="ORF">LARV_00039</name>
</gene>
<evidence type="ECO:0000313" key="3">
    <source>
        <dbReference type="Proteomes" id="UP000055060"/>
    </source>
</evidence>
<name>A0A0S7BD04_9CHLR</name>
<dbReference type="RefSeq" id="WP_075071747.1">
    <property type="nucleotide sequence ID" value="NZ_DF967972.1"/>
</dbReference>
<dbReference type="AlphaFoldDB" id="A0A0S7BD04"/>